<dbReference type="KEGG" id="msw:MSSIT_2575"/>
<gene>
    <name evidence="2" type="ORF">MSSIT_2575</name>
</gene>
<reference evidence="2 3" key="1">
    <citation type="submission" date="2014-07" db="EMBL/GenBank/DDBJ databases">
        <title>Methanogenic archaea and the global carbon cycle.</title>
        <authorList>
            <person name="Henriksen J.R."/>
            <person name="Luke J."/>
            <person name="Reinhart S."/>
            <person name="Benedict M.N."/>
            <person name="Youngblut N.D."/>
            <person name="Metcalf M.E."/>
            <person name="Whitaker R.J."/>
            <person name="Metcalf W.W."/>
        </authorList>
    </citation>
    <scope>NUCLEOTIDE SEQUENCE [LARGE SCALE GENOMIC DNA]</scope>
    <source>
        <strain evidence="2 3">T4/M</strain>
    </source>
</reference>
<dbReference type="PATRIC" id="fig|1434120.4.peg.3380"/>
<dbReference type="AlphaFoldDB" id="A0A0E3P6B5"/>
<keyword evidence="3" id="KW-1185">Reference proteome</keyword>
<dbReference type="GeneID" id="42864168"/>
<dbReference type="RefSeq" id="WP_148705638.1">
    <property type="nucleotide sequence ID" value="NZ_CP009506.1"/>
</dbReference>
<dbReference type="HOGENOM" id="CLU_2313835_0_0_2"/>
<dbReference type="Proteomes" id="UP000033111">
    <property type="component" value="Chromosome"/>
</dbReference>
<protein>
    <recommendedName>
        <fullName evidence="4">PKD domain-containing protein</fullName>
    </recommendedName>
</protein>
<keyword evidence="1" id="KW-1133">Transmembrane helix</keyword>
<keyword evidence="1" id="KW-0812">Transmembrane</keyword>
<evidence type="ECO:0000313" key="3">
    <source>
        <dbReference type="Proteomes" id="UP000033111"/>
    </source>
</evidence>
<dbReference type="EMBL" id="CP009506">
    <property type="protein sequence ID" value="AKB29294.1"/>
    <property type="molecule type" value="Genomic_DNA"/>
</dbReference>
<sequence length="99" mass="11584">MYEVSGIYTVNLTASNANGTVAKILEVKILRYKLENSHYIDYLPLVVYNPLNPLIPTANLIISIPGGYALFSYSFRDLYRQFDRNQWERNKFKTHYNKC</sequence>
<accession>A0A0E3P6B5</accession>
<evidence type="ECO:0008006" key="4">
    <source>
        <dbReference type="Google" id="ProtNLM"/>
    </source>
</evidence>
<keyword evidence="1" id="KW-0472">Membrane</keyword>
<name>A0A0E3P6B5_9EURY</name>
<evidence type="ECO:0000256" key="1">
    <source>
        <dbReference type="SAM" id="Phobius"/>
    </source>
</evidence>
<evidence type="ECO:0000313" key="2">
    <source>
        <dbReference type="EMBL" id="AKB29294.1"/>
    </source>
</evidence>
<feature type="transmembrane region" description="Helical" evidence="1">
    <location>
        <begin position="54"/>
        <end position="75"/>
    </location>
</feature>
<organism evidence="2 3">
    <name type="scientific">Methanosarcina siciliae T4/M</name>
    <dbReference type="NCBI Taxonomy" id="1434120"/>
    <lineage>
        <taxon>Archaea</taxon>
        <taxon>Methanobacteriati</taxon>
        <taxon>Methanobacteriota</taxon>
        <taxon>Stenosarchaea group</taxon>
        <taxon>Methanomicrobia</taxon>
        <taxon>Methanosarcinales</taxon>
        <taxon>Methanosarcinaceae</taxon>
        <taxon>Methanosarcina</taxon>
    </lineage>
</organism>
<proteinExistence type="predicted"/>